<dbReference type="Proteomes" id="UP000242180">
    <property type="component" value="Unassembled WGS sequence"/>
</dbReference>
<dbReference type="InterPro" id="IPR014867">
    <property type="entry name" value="Spore_coat_CotH_CotH2/3/7"/>
</dbReference>
<reference evidence="2 3" key="1">
    <citation type="submission" date="2016-07" db="EMBL/GenBank/DDBJ databases">
        <title>Pervasive Adenine N6-methylation of Active Genes in Fungi.</title>
        <authorList>
            <consortium name="DOE Joint Genome Institute"/>
            <person name="Mondo S.J."/>
            <person name="Dannebaum R.O."/>
            <person name="Kuo R.C."/>
            <person name="Labutti K."/>
            <person name="Haridas S."/>
            <person name="Kuo A."/>
            <person name="Salamov A."/>
            <person name="Ahrendt S.R."/>
            <person name="Lipzen A."/>
            <person name="Sullivan W."/>
            <person name="Andreopoulos W.B."/>
            <person name="Clum A."/>
            <person name="Lindquist E."/>
            <person name="Daum C."/>
            <person name="Ramamoorthy G.K."/>
            <person name="Gryganskyi A."/>
            <person name="Culley D."/>
            <person name="Magnuson J.K."/>
            <person name="James T.Y."/>
            <person name="O'Malley M.A."/>
            <person name="Stajich J.E."/>
            <person name="Spatafora J.W."/>
            <person name="Visel A."/>
            <person name="Grigoriev I.V."/>
        </authorList>
    </citation>
    <scope>NUCLEOTIDE SEQUENCE [LARGE SCALE GENOMIC DNA]</scope>
    <source>
        <strain evidence="2 3">NRRL 2496</strain>
    </source>
</reference>
<dbReference type="PANTHER" id="PTHR40050:SF1">
    <property type="entry name" value="INNER SPORE COAT PROTEIN H"/>
    <property type="match status" value="1"/>
</dbReference>
<feature type="chain" id="PRO_5013230799" evidence="1">
    <location>
        <begin position="32"/>
        <end position="591"/>
    </location>
</feature>
<sequence length="591" mass="66466">MKFRLEGTFLLFTPTHLLLFLLLAPALLAHADKSIEYRVITPAGKDNAVAVVVDDRTYALAVDQRDPLVHIGEAPVANHGYYYAKTKAGSIIERESQTRQPMTDANETPFEFYNRTKNAWDIRQLPRPYESLPSLNRIQTHLHRTGEIPTIHFVGNQSAIDVMHTNVFENIKVNVDMTYISLDAVHTFKDVTIKLSGRASLLSPKLSYRASLADKDELFGYSHIKLRAMSGDPSYIRENVAYAVIDAAGLPAIHTSYVRVYINEQPVGLFGLNEVFKKSWLRNEFANGDKKYDYGVLYKAAGAGQLRNAEEGINFKNVLFSDFSYLGDNETLYNMSGYGIDVKPATGEPGYGVLTELTKFIDKDSPLDGDADKVIAAWDEYIDMESLFRNLAIEFLLGFNDGYFVLANNYAIFQHHADSKRFIWLPNDLDTILGVILSNMSTTVTGDLATYPGATHWPLTRRILQSAPLKARLDYYIKDMSQRLIQPDTLFPYIDDTVAMITEDVAWDRTLPGTSKFDISQLGNMTELIDSLFKAFPPWINKDAFFQTDQEGHGPLPFTTAVDGPTGLKALSGVKEFISNKTRAVREHYQL</sequence>
<organism evidence="2 3">
    <name type="scientific">Syncephalastrum racemosum</name>
    <name type="common">Filamentous fungus</name>
    <dbReference type="NCBI Taxonomy" id="13706"/>
    <lineage>
        <taxon>Eukaryota</taxon>
        <taxon>Fungi</taxon>
        <taxon>Fungi incertae sedis</taxon>
        <taxon>Mucoromycota</taxon>
        <taxon>Mucoromycotina</taxon>
        <taxon>Mucoromycetes</taxon>
        <taxon>Mucorales</taxon>
        <taxon>Syncephalastraceae</taxon>
        <taxon>Syncephalastrum</taxon>
    </lineage>
</organism>
<evidence type="ECO:0000256" key="1">
    <source>
        <dbReference type="SAM" id="SignalP"/>
    </source>
</evidence>
<keyword evidence="3" id="KW-1185">Reference proteome</keyword>
<dbReference type="OrthoDB" id="10267127at2759"/>
<evidence type="ECO:0000313" key="2">
    <source>
        <dbReference type="EMBL" id="ORY97769.1"/>
    </source>
</evidence>
<name>A0A1X2HFU0_SYNRA</name>
<dbReference type="AlphaFoldDB" id="A0A1X2HFU0"/>
<gene>
    <name evidence="2" type="ORF">BCR43DRAFT_456949</name>
</gene>
<dbReference type="STRING" id="13706.A0A1X2HFU0"/>
<dbReference type="EMBL" id="MCGN01000004">
    <property type="protein sequence ID" value="ORY97769.1"/>
    <property type="molecule type" value="Genomic_DNA"/>
</dbReference>
<dbReference type="PANTHER" id="PTHR40050">
    <property type="entry name" value="INNER SPORE COAT PROTEIN H"/>
    <property type="match status" value="1"/>
</dbReference>
<feature type="signal peptide" evidence="1">
    <location>
        <begin position="1"/>
        <end position="31"/>
    </location>
</feature>
<evidence type="ECO:0000313" key="3">
    <source>
        <dbReference type="Proteomes" id="UP000242180"/>
    </source>
</evidence>
<comment type="caution">
    <text evidence="2">The sequence shown here is derived from an EMBL/GenBank/DDBJ whole genome shotgun (WGS) entry which is preliminary data.</text>
</comment>
<dbReference type="InParanoid" id="A0A1X2HFU0"/>
<protein>
    <submittedName>
        <fullName evidence="2">Coth protein-domain-containing protein</fullName>
    </submittedName>
</protein>
<accession>A0A1X2HFU0</accession>
<keyword evidence="1" id="KW-0732">Signal</keyword>
<dbReference type="OMA" id="TMGTSIN"/>
<proteinExistence type="predicted"/>
<dbReference type="Pfam" id="PF08757">
    <property type="entry name" value="CotH"/>
    <property type="match status" value="1"/>
</dbReference>